<evidence type="ECO:0000313" key="1">
    <source>
        <dbReference type="EMBL" id="ONH55754.1"/>
    </source>
</evidence>
<dbReference type="AlphaFoldDB" id="A0A1V2KE15"/>
<name>A0A1V2KE15_PSECE</name>
<proteinExistence type="predicted"/>
<protein>
    <submittedName>
        <fullName evidence="1">Uncharacterized protein</fullName>
    </submittedName>
</protein>
<reference evidence="1 2" key="1">
    <citation type="submission" date="2016-10" db="EMBL/GenBank/DDBJ databases">
        <title>Pseudomonas lactis sp. nov. and Pseudomonas paralactis sp. nov., isolated from bovine raw milk.</title>
        <authorList>
            <person name="Von Neubeck M."/>
            <person name="Huptas C."/>
            <person name="Glueck C."/>
            <person name="Krewinkel M."/>
            <person name="Stoeckel M."/>
            <person name="Stressler T."/>
            <person name="Fischer L."/>
            <person name="Hinrichs J."/>
            <person name="Scherer S."/>
            <person name="Wenning M."/>
        </authorList>
    </citation>
    <scope>NUCLEOTIDE SEQUENCE [LARGE SCALE GENOMIC DNA]</scope>
    <source>
        <strain evidence="1 2">DSM 17516</strain>
    </source>
</reference>
<sequence>MPHLDIYRLAVRIAEGGRSAITRGLGGLPALRIGVEDFGIIACGVIQRVVAWPVVIDAGCKCLIRGQVGVETGD</sequence>
<comment type="caution">
    <text evidence="1">The sequence shown here is derived from an EMBL/GenBank/DDBJ whole genome shotgun (WGS) entry which is preliminary data.</text>
</comment>
<dbReference type="EMBL" id="MNPW01000003">
    <property type="protein sequence ID" value="ONH55754.1"/>
    <property type="molecule type" value="Genomic_DNA"/>
</dbReference>
<accession>A0A1V2KE15</accession>
<evidence type="ECO:0000313" key="2">
    <source>
        <dbReference type="Proteomes" id="UP000189295"/>
    </source>
</evidence>
<gene>
    <name evidence="1" type="ORF">BLL36_06470</name>
</gene>
<dbReference type="Proteomes" id="UP000189295">
    <property type="component" value="Unassembled WGS sequence"/>
</dbReference>
<organism evidence="1 2">
    <name type="scientific">Pseudomonas cedrina subsp. cedrina</name>
    <dbReference type="NCBI Taxonomy" id="76762"/>
    <lineage>
        <taxon>Bacteria</taxon>
        <taxon>Pseudomonadati</taxon>
        <taxon>Pseudomonadota</taxon>
        <taxon>Gammaproteobacteria</taxon>
        <taxon>Pseudomonadales</taxon>
        <taxon>Pseudomonadaceae</taxon>
        <taxon>Pseudomonas</taxon>
    </lineage>
</organism>